<feature type="compositionally biased region" description="Polar residues" evidence="1">
    <location>
        <begin position="299"/>
        <end position="343"/>
    </location>
</feature>
<keyword evidence="4" id="KW-1185">Reference proteome</keyword>
<organism evidence="3 4">
    <name type="scientific">Cronartium quercuum f. sp. fusiforme G11</name>
    <dbReference type="NCBI Taxonomy" id="708437"/>
    <lineage>
        <taxon>Eukaryota</taxon>
        <taxon>Fungi</taxon>
        <taxon>Dikarya</taxon>
        <taxon>Basidiomycota</taxon>
        <taxon>Pucciniomycotina</taxon>
        <taxon>Pucciniomycetes</taxon>
        <taxon>Pucciniales</taxon>
        <taxon>Coleosporiaceae</taxon>
        <taxon>Cronartium</taxon>
    </lineage>
</organism>
<dbReference type="AlphaFoldDB" id="A0A9P6TC87"/>
<feature type="region of interest" description="Disordered" evidence="1">
    <location>
        <begin position="525"/>
        <end position="553"/>
    </location>
</feature>
<accession>A0A9P6TC87</accession>
<feature type="region of interest" description="Disordered" evidence="1">
    <location>
        <begin position="259"/>
        <end position="346"/>
    </location>
</feature>
<feature type="region of interest" description="Disordered" evidence="1">
    <location>
        <begin position="82"/>
        <end position="120"/>
    </location>
</feature>
<protein>
    <submittedName>
        <fullName evidence="3">Uncharacterized protein</fullName>
    </submittedName>
</protein>
<evidence type="ECO:0000313" key="4">
    <source>
        <dbReference type="Proteomes" id="UP000886653"/>
    </source>
</evidence>
<feature type="compositionally biased region" description="Basic and acidic residues" evidence="1">
    <location>
        <begin position="103"/>
        <end position="120"/>
    </location>
</feature>
<gene>
    <name evidence="3" type="ORF">CROQUDRAFT_106687</name>
</gene>
<sequence length="553" mass="60916">MRPSQSLMPWALFVLCGLFYQSLSLPTLSVVEEVKAVMKDAKCDDQLGNGGKMIEDTLQDHGSTHPSSATHMENVGLGKQVRESTQVPNEHQTKTRGSQPEIPSRKKDNAKLVAKEEETPKETIWQKIWHTLSWPGRIIKRCWDWIRRKTRRQAPEDVQANKGVIELSGGTKIRKELGSQGKGLVPEGSNSGETHGSISGGPGPSEILGPDENLPKTSKQLSKPLKSALKSSRPPATKNNVVKTENLFETSAALEKEKEIQQTAPVVTEIPTATDEDNKIRQKEPVSPVTSAPEEEAETSQGVPTFRENTIDQATDGTASQSPEHQTPTFKRTPSNSNQVTDVQDSRVLSEISSINPNSRESLSLNIPKATTEKTKESSNNKLVVYPASNPDGSLALTIPTDIPNTRESSRNMVAVHPETKKLQQRHEAKQKACAEFSTSQKYPTKNQALTCTVIDDELPKPICNVQFEQTITPDGTDGSYTAETKLATQIVKITKDHETGQVTTQFHSTVNKVISMKRSRIYNSGQHSPSLEHNEGDFKYLEAAPGSKHELR</sequence>
<dbReference type="EMBL" id="MU167252">
    <property type="protein sequence ID" value="KAG0147067.1"/>
    <property type="molecule type" value="Genomic_DNA"/>
</dbReference>
<evidence type="ECO:0000256" key="2">
    <source>
        <dbReference type="SAM" id="SignalP"/>
    </source>
</evidence>
<reference evidence="3" key="1">
    <citation type="submission" date="2013-11" db="EMBL/GenBank/DDBJ databases">
        <title>Genome sequence of the fusiform rust pathogen reveals effectors for host alternation and coevolution with pine.</title>
        <authorList>
            <consortium name="DOE Joint Genome Institute"/>
            <person name="Smith K."/>
            <person name="Pendleton A."/>
            <person name="Kubisiak T."/>
            <person name="Anderson C."/>
            <person name="Salamov A."/>
            <person name="Aerts A."/>
            <person name="Riley R."/>
            <person name="Clum A."/>
            <person name="Lindquist E."/>
            <person name="Ence D."/>
            <person name="Campbell M."/>
            <person name="Kronenberg Z."/>
            <person name="Feau N."/>
            <person name="Dhillon B."/>
            <person name="Hamelin R."/>
            <person name="Burleigh J."/>
            <person name="Smith J."/>
            <person name="Yandell M."/>
            <person name="Nelson C."/>
            <person name="Grigoriev I."/>
            <person name="Davis J."/>
        </authorList>
    </citation>
    <scope>NUCLEOTIDE SEQUENCE</scope>
    <source>
        <strain evidence="3">G11</strain>
    </source>
</reference>
<evidence type="ECO:0000256" key="1">
    <source>
        <dbReference type="SAM" id="MobiDB-lite"/>
    </source>
</evidence>
<dbReference type="Proteomes" id="UP000886653">
    <property type="component" value="Unassembled WGS sequence"/>
</dbReference>
<feature type="compositionally biased region" description="Low complexity" evidence="1">
    <location>
        <begin position="218"/>
        <end position="235"/>
    </location>
</feature>
<keyword evidence="2" id="KW-0732">Signal</keyword>
<name>A0A9P6TC87_9BASI</name>
<evidence type="ECO:0000313" key="3">
    <source>
        <dbReference type="EMBL" id="KAG0147067.1"/>
    </source>
</evidence>
<comment type="caution">
    <text evidence="3">The sequence shown here is derived from an EMBL/GenBank/DDBJ whole genome shotgun (WGS) entry which is preliminary data.</text>
</comment>
<feature type="region of interest" description="Disordered" evidence="1">
    <location>
        <begin position="171"/>
        <end position="244"/>
    </location>
</feature>
<feature type="compositionally biased region" description="Polar residues" evidence="1">
    <location>
        <begin position="83"/>
        <end position="98"/>
    </location>
</feature>
<feature type="signal peptide" evidence="2">
    <location>
        <begin position="1"/>
        <end position="24"/>
    </location>
</feature>
<feature type="compositionally biased region" description="Basic and acidic residues" evidence="1">
    <location>
        <begin position="531"/>
        <end position="541"/>
    </location>
</feature>
<feature type="chain" id="PRO_5040227872" evidence="2">
    <location>
        <begin position="25"/>
        <end position="553"/>
    </location>
</feature>
<proteinExistence type="predicted"/>